<comment type="subcellular location">
    <subcellularLocation>
        <location evidence="1">Cell membrane</location>
        <topology evidence="1">Multi-pass membrane protein</topology>
    </subcellularLocation>
</comment>
<keyword evidence="6 14" id="KW-0067">ATP-binding</keyword>
<evidence type="ECO:0000313" key="14">
    <source>
        <dbReference type="EMBL" id="RFU86351.1"/>
    </source>
</evidence>
<dbReference type="InterPro" id="IPR011527">
    <property type="entry name" value="ABC1_TM_dom"/>
</dbReference>
<evidence type="ECO:0000256" key="3">
    <source>
        <dbReference type="ARBA" id="ARBA00022475"/>
    </source>
</evidence>
<feature type="domain" description="ABC transmembrane type-1" evidence="13">
    <location>
        <begin position="18"/>
        <end position="299"/>
    </location>
</feature>
<protein>
    <submittedName>
        <fullName evidence="14">ABC transporter ATP-binding protein</fullName>
    </submittedName>
</protein>
<dbReference type="PROSITE" id="PS50893">
    <property type="entry name" value="ABC_TRANSPORTER_2"/>
    <property type="match status" value="1"/>
</dbReference>
<comment type="caution">
    <text evidence="14">The sequence shown here is derived from an EMBL/GenBank/DDBJ whole genome shotgun (WGS) entry which is preliminary data.</text>
</comment>
<evidence type="ECO:0000256" key="9">
    <source>
        <dbReference type="ARBA" id="ARBA00061644"/>
    </source>
</evidence>
<dbReference type="InterPro" id="IPR003593">
    <property type="entry name" value="AAA+_ATPase"/>
</dbReference>
<keyword evidence="8 11" id="KW-0472">Membrane</keyword>
<proteinExistence type="inferred from homology"/>
<dbReference type="GO" id="GO:0016887">
    <property type="term" value="F:ATP hydrolysis activity"/>
    <property type="evidence" value="ECO:0007669"/>
    <property type="project" value="InterPro"/>
</dbReference>
<evidence type="ECO:0000256" key="2">
    <source>
        <dbReference type="ARBA" id="ARBA00022448"/>
    </source>
</evidence>
<evidence type="ECO:0000313" key="15">
    <source>
        <dbReference type="Proteomes" id="UP000263094"/>
    </source>
</evidence>
<keyword evidence="5" id="KW-0547">Nucleotide-binding</keyword>
<dbReference type="AlphaFoldDB" id="A0A372M668"/>
<evidence type="ECO:0000259" key="13">
    <source>
        <dbReference type="PROSITE" id="PS50929"/>
    </source>
</evidence>
<keyword evidence="15" id="KW-1185">Reference proteome</keyword>
<dbReference type="FunFam" id="3.40.50.300:FF:000299">
    <property type="entry name" value="ABC transporter ATP-binding protein/permease"/>
    <property type="match status" value="1"/>
</dbReference>
<evidence type="ECO:0000256" key="1">
    <source>
        <dbReference type="ARBA" id="ARBA00004651"/>
    </source>
</evidence>
<dbReference type="Pfam" id="PF00005">
    <property type="entry name" value="ABC_tran"/>
    <property type="match status" value="1"/>
</dbReference>
<reference evidence="14 15" key="1">
    <citation type="submission" date="2018-08" db="EMBL/GenBank/DDBJ databases">
        <title>Isolation, diversity and antifungal activity of Actinobacteria from wheat.</title>
        <authorList>
            <person name="Han C."/>
        </authorList>
    </citation>
    <scope>NUCLEOTIDE SEQUENCE [LARGE SCALE GENOMIC DNA]</scope>
    <source>
        <strain evidence="14 15">NEAU-YY421</strain>
    </source>
</reference>
<name>A0A372M668_9ACTN</name>
<dbReference type="GO" id="GO:0005886">
    <property type="term" value="C:plasma membrane"/>
    <property type="evidence" value="ECO:0007669"/>
    <property type="project" value="UniProtKB-SubCell"/>
</dbReference>
<dbReference type="Proteomes" id="UP000263094">
    <property type="component" value="Unassembled WGS sequence"/>
</dbReference>
<dbReference type="SUPFAM" id="SSF90123">
    <property type="entry name" value="ABC transporter transmembrane region"/>
    <property type="match status" value="1"/>
</dbReference>
<feature type="compositionally biased region" description="Low complexity" evidence="10">
    <location>
        <begin position="592"/>
        <end position="607"/>
    </location>
</feature>
<dbReference type="PROSITE" id="PS00211">
    <property type="entry name" value="ABC_TRANSPORTER_1"/>
    <property type="match status" value="1"/>
</dbReference>
<dbReference type="RefSeq" id="WP_128556014.1">
    <property type="nucleotide sequence ID" value="NZ_QUAK01000068.1"/>
</dbReference>
<evidence type="ECO:0000256" key="10">
    <source>
        <dbReference type="SAM" id="MobiDB-lite"/>
    </source>
</evidence>
<accession>A0A372M668</accession>
<dbReference type="SMART" id="SM00382">
    <property type="entry name" value="AAA"/>
    <property type="match status" value="1"/>
</dbReference>
<feature type="transmembrane region" description="Helical" evidence="11">
    <location>
        <begin position="20"/>
        <end position="41"/>
    </location>
</feature>
<dbReference type="GO" id="GO:0005524">
    <property type="term" value="F:ATP binding"/>
    <property type="evidence" value="ECO:0007669"/>
    <property type="project" value="UniProtKB-KW"/>
</dbReference>
<keyword evidence="2" id="KW-0813">Transport</keyword>
<sequence>MIRSLLWLLPADRRSRAAAYAVLALLSVLLRAGGVVLLVPLVRELFGADPAAALPWLGALTAVTAVGWVVDTAAARLGFDLGFALLDGVQHDVADRLTRVRLSWLAAGNVPTARSAIASGGPELVGMFANLLTPLIGAVLLPAAIAVALVPVAWQLGLAAAAGVPVLLGALWASGRITRRADALAAETNSALTERLVEFAGTQQALRAARRVEPARSHVGRALEQQHGSTMRLLLLQVPGQVLFGLAGQAALVALAGVAAVLTVRGDLTAPEAVALIVVVVRYLEPFTTLAELAPAVETIRSTLDRIRSVLTAPTTPAGTAAPGRDGAPRLQLENVHFAYGDGDGGDGAVAGEPVLRGLNLTLESGTTTAIVGPSGSGKSTVLALLAGLHTPTRGRVLADGVDTTTLQDTHRRSLTSMVFQHSYLFDGTVRENVMAGDPDAAHARVEQVLRLARVDELAARLPDGADSRVGEGGTALSGGERQRVGIARALLKPAPVLLVDEATSALDTENEAAVASALSADHLPRTRVIVTHRPATVRGADRVLFLEDGEITEDGTVDELLTMGGRFATFWHEAQESAAWRLTPTVGPADTSRISSPSGTSSPSGV</sequence>
<comment type="similarity">
    <text evidence="9">Belongs to the ABC transporter superfamily. Lipid exporter (TC 3.A.1.106) family.</text>
</comment>
<keyword evidence="3" id="KW-1003">Cell membrane</keyword>
<dbReference type="GO" id="GO:0034040">
    <property type="term" value="F:ATPase-coupled lipid transmembrane transporter activity"/>
    <property type="evidence" value="ECO:0007669"/>
    <property type="project" value="TreeGrafter"/>
</dbReference>
<evidence type="ECO:0000256" key="8">
    <source>
        <dbReference type="ARBA" id="ARBA00023136"/>
    </source>
</evidence>
<dbReference type="InterPro" id="IPR039421">
    <property type="entry name" value="Type_1_exporter"/>
</dbReference>
<keyword evidence="4 11" id="KW-0812">Transmembrane</keyword>
<dbReference type="InterPro" id="IPR027417">
    <property type="entry name" value="P-loop_NTPase"/>
</dbReference>
<dbReference type="PANTHER" id="PTHR24221">
    <property type="entry name" value="ATP-BINDING CASSETTE SUB-FAMILY B"/>
    <property type="match status" value="1"/>
</dbReference>
<feature type="region of interest" description="Disordered" evidence="10">
    <location>
        <begin position="586"/>
        <end position="607"/>
    </location>
</feature>
<feature type="domain" description="ABC transporter" evidence="12">
    <location>
        <begin position="331"/>
        <end position="574"/>
    </location>
</feature>
<keyword evidence="7 11" id="KW-1133">Transmembrane helix</keyword>
<dbReference type="PROSITE" id="PS50929">
    <property type="entry name" value="ABC_TM1F"/>
    <property type="match status" value="1"/>
</dbReference>
<dbReference type="OrthoDB" id="9806127at2"/>
<dbReference type="InterPro" id="IPR017871">
    <property type="entry name" value="ABC_transporter-like_CS"/>
</dbReference>
<feature type="transmembrane region" description="Helical" evidence="11">
    <location>
        <begin position="242"/>
        <end position="262"/>
    </location>
</feature>
<feature type="transmembrane region" description="Helical" evidence="11">
    <location>
        <begin position="53"/>
        <end position="70"/>
    </location>
</feature>
<dbReference type="Gene3D" id="3.40.50.300">
    <property type="entry name" value="P-loop containing nucleotide triphosphate hydrolases"/>
    <property type="match status" value="1"/>
</dbReference>
<evidence type="ECO:0000256" key="11">
    <source>
        <dbReference type="SAM" id="Phobius"/>
    </source>
</evidence>
<gene>
    <name evidence="14" type="ORF">DY218_12345</name>
</gene>
<organism evidence="14 15">
    <name type="scientific">Streptomyces triticagri</name>
    <dbReference type="NCBI Taxonomy" id="2293568"/>
    <lineage>
        <taxon>Bacteria</taxon>
        <taxon>Bacillati</taxon>
        <taxon>Actinomycetota</taxon>
        <taxon>Actinomycetes</taxon>
        <taxon>Kitasatosporales</taxon>
        <taxon>Streptomycetaceae</taxon>
        <taxon>Streptomyces</taxon>
    </lineage>
</organism>
<dbReference type="Gene3D" id="1.20.1560.10">
    <property type="entry name" value="ABC transporter type 1, transmembrane domain"/>
    <property type="match status" value="1"/>
</dbReference>
<dbReference type="EMBL" id="QUAK01000068">
    <property type="protein sequence ID" value="RFU86351.1"/>
    <property type="molecule type" value="Genomic_DNA"/>
</dbReference>
<feature type="transmembrane region" description="Helical" evidence="11">
    <location>
        <begin position="152"/>
        <end position="173"/>
    </location>
</feature>
<dbReference type="SUPFAM" id="SSF52540">
    <property type="entry name" value="P-loop containing nucleoside triphosphate hydrolases"/>
    <property type="match status" value="1"/>
</dbReference>
<feature type="transmembrane region" description="Helical" evidence="11">
    <location>
        <begin position="124"/>
        <end position="146"/>
    </location>
</feature>
<evidence type="ECO:0000256" key="4">
    <source>
        <dbReference type="ARBA" id="ARBA00022692"/>
    </source>
</evidence>
<evidence type="ECO:0000259" key="12">
    <source>
        <dbReference type="PROSITE" id="PS50893"/>
    </source>
</evidence>
<dbReference type="InterPro" id="IPR036640">
    <property type="entry name" value="ABC1_TM_sf"/>
</dbReference>
<evidence type="ECO:0000256" key="5">
    <source>
        <dbReference type="ARBA" id="ARBA00022741"/>
    </source>
</evidence>
<evidence type="ECO:0000256" key="6">
    <source>
        <dbReference type="ARBA" id="ARBA00022840"/>
    </source>
</evidence>
<dbReference type="PANTHER" id="PTHR24221:SF654">
    <property type="entry name" value="ATP-BINDING CASSETTE SUB-FAMILY B MEMBER 6"/>
    <property type="match status" value="1"/>
</dbReference>
<dbReference type="GO" id="GO:0140359">
    <property type="term" value="F:ABC-type transporter activity"/>
    <property type="evidence" value="ECO:0007669"/>
    <property type="project" value="InterPro"/>
</dbReference>
<evidence type="ECO:0000256" key="7">
    <source>
        <dbReference type="ARBA" id="ARBA00022989"/>
    </source>
</evidence>
<dbReference type="InterPro" id="IPR003439">
    <property type="entry name" value="ABC_transporter-like_ATP-bd"/>
</dbReference>